<feature type="domain" description="UPF0033" evidence="1">
    <location>
        <begin position="2"/>
        <end position="56"/>
    </location>
</feature>
<sequence>MKELDLRDQRCPLSLLLAKRHTMALGEGEQIIILVADPSSKSDIIRFLSQHAFDVKCAELGSFYSLNVTRGNALDVRNGESLV</sequence>
<dbReference type="InterPro" id="IPR001455">
    <property type="entry name" value="TusA-like"/>
</dbReference>
<dbReference type="SUPFAM" id="SSF64307">
    <property type="entry name" value="SirA-like"/>
    <property type="match status" value="1"/>
</dbReference>
<dbReference type="Proteomes" id="UP000571701">
    <property type="component" value="Unassembled WGS sequence"/>
</dbReference>
<dbReference type="CDD" id="cd00291">
    <property type="entry name" value="SirA_YedF_YeeD"/>
    <property type="match status" value="1"/>
</dbReference>
<proteinExistence type="predicted"/>
<evidence type="ECO:0000259" key="1">
    <source>
        <dbReference type="Pfam" id="PF01206"/>
    </source>
</evidence>
<evidence type="ECO:0000313" key="3">
    <source>
        <dbReference type="Proteomes" id="UP000571701"/>
    </source>
</evidence>
<comment type="caution">
    <text evidence="2">The sequence shown here is derived from an EMBL/GenBank/DDBJ whole genome shotgun (WGS) entry which is preliminary data.</text>
</comment>
<dbReference type="Pfam" id="PF01206">
    <property type="entry name" value="TusA"/>
    <property type="match status" value="1"/>
</dbReference>
<protein>
    <submittedName>
        <fullName evidence="2">Sulfurtransferase TusA family protein</fullName>
    </submittedName>
</protein>
<reference evidence="2 3" key="1">
    <citation type="submission" date="2020-07" db="EMBL/GenBank/DDBJ databases">
        <title>Vibrio marinisediminis sp. nov., isolated from marine sediment.</title>
        <authorList>
            <person name="Ji X."/>
        </authorList>
    </citation>
    <scope>NUCLEOTIDE SEQUENCE [LARGE SCALE GENOMIC DNA]</scope>
    <source>
        <strain evidence="2 3">404</strain>
    </source>
</reference>
<dbReference type="Gene3D" id="3.30.110.40">
    <property type="entry name" value="TusA-like domain"/>
    <property type="match status" value="1"/>
</dbReference>
<dbReference type="AlphaFoldDB" id="A0A7W2FPR4"/>
<dbReference type="RefSeq" id="WP_182107820.1">
    <property type="nucleotide sequence ID" value="NZ_JACFYF010000002.1"/>
</dbReference>
<name>A0A7W2FPR4_9VIBR</name>
<dbReference type="GO" id="GO:0016740">
    <property type="term" value="F:transferase activity"/>
    <property type="evidence" value="ECO:0007669"/>
    <property type="project" value="UniProtKB-KW"/>
</dbReference>
<dbReference type="EMBL" id="JACFYF010000002">
    <property type="protein sequence ID" value="MBA5762029.1"/>
    <property type="molecule type" value="Genomic_DNA"/>
</dbReference>
<organism evidence="2 3">
    <name type="scientific">Vibrio marinisediminis</name>
    <dbReference type="NCBI Taxonomy" id="2758441"/>
    <lineage>
        <taxon>Bacteria</taxon>
        <taxon>Pseudomonadati</taxon>
        <taxon>Pseudomonadota</taxon>
        <taxon>Gammaproteobacteria</taxon>
        <taxon>Vibrionales</taxon>
        <taxon>Vibrionaceae</taxon>
        <taxon>Vibrio</taxon>
    </lineage>
</organism>
<gene>
    <name evidence="2" type="ORF">H2O73_06675</name>
</gene>
<keyword evidence="3" id="KW-1185">Reference proteome</keyword>
<accession>A0A7W2FPR4</accession>
<evidence type="ECO:0000313" key="2">
    <source>
        <dbReference type="EMBL" id="MBA5762029.1"/>
    </source>
</evidence>
<keyword evidence="2" id="KW-0808">Transferase</keyword>
<dbReference type="InterPro" id="IPR036868">
    <property type="entry name" value="TusA-like_sf"/>
</dbReference>